<gene>
    <name evidence="2" type="ORF">HNP46_006108</name>
</gene>
<evidence type="ECO:0000313" key="3">
    <source>
        <dbReference type="Proteomes" id="UP000566995"/>
    </source>
</evidence>
<organism evidence="2 3">
    <name type="scientific">Pseudomonas nitroreducens</name>
    <dbReference type="NCBI Taxonomy" id="46680"/>
    <lineage>
        <taxon>Bacteria</taxon>
        <taxon>Pseudomonadati</taxon>
        <taxon>Pseudomonadota</taxon>
        <taxon>Gammaproteobacteria</taxon>
        <taxon>Pseudomonadales</taxon>
        <taxon>Pseudomonadaceae</taxon>
        <taxon>Pseudomonas</taxon>
    </lineage>
</organism>
<proteinExistence type="predicted"/>
<dbReference type="InterPro" id="IPR036078">
    <property type="entry name" value="Spo11/TopoVI_A_sf"/>
</dbReference>
<protein>
    <recommendedName>
        <fullName evidence="1">DUF7281 domain-containing protein</fullName>
    </recommendedName>
</protein>
<dbReference type="EMBL" id="JACHLI010000036">
    <property type="protein sequence ID" value="MBB4867197.1"/>
    <property type="molecule type" value="Genomic_DNA"/>
</dbReference>
<comment type="caution">
    <text evidence="2">The sequence shown here is derived from an EMBL/GenBank/DDBJ whole genome shotgun (WGS) entry which is preliminary data.</text>
</comment>
<dbReference type="InterPro" id="IPR055705">
    <property type="entry name" value="DUF7281"/>
</dbReference>
<evidence type="ECO:0000313" key="2">
    <source>
        <dbReference type="EMBL" id="MBB4867197.1"/>
    </source>
</evidence>
<dbReference type="Proteomes" id="UP000566995">
    <property type="component" value="Unassembled WGS sequence"/>
</dbReference>
<feature type="domain" description="DUF7281" evidence="1">
    <location>
        <begin position="117"/>
        <end position="278"/>
    </location>
</feature>
<dbReference type="GO" id="GO:0003677">
    <property type="term" value="F:DNA binding"/>
    <property type="evidence" value="ECO:0007669"/>
    <property type="project" value="InterPro"/>
</dbReference>
<dbReference type="GO" id="GO:0005694">
    <property type="term" value="C:chromosome"/>
    <property type="evidence" value="ECO:0007669"/>
    <property type="project" value="InterPro"/>
</dbReference>
<dbReference type="SUPFAM" id="SSF56726">
    <property type="entry name" value="DNA topoisomerase IV, alpha subunit"/>
    <property type="match status" value="1"/>
</dbReference>
<dbReference type="RefSeq" id="WP_184596478.1">
    <property type="nucleotide sequence ID" value="NZ_JACHLI010000036.1"/>
</dbReference>
<reference evidence="2 3" key="1">
    <citation type="submission" date="2020-08" db="EMBL/GenBank/DDBJ databases">
        <title>Functional genomics of gut bacteria from endangered species of beetles.</title>
        <authorList>
            <person name="Carlos-Shanley C."/>
        </authorList>
    </citation>
    <scope>NUCLEOTIDE SEQUENCE [LARGE SCALE GENOMIC DNA]</scope>
    <source>
        <strain evidence="2 3">S00179</strain>
    </source>
</reference>
<dbReference type="AlphaFoldDB" id="A0A7W7KQT3"/>
<sequence>MQTSLIKRLTTIYQSPETDFRPSAQLNAFLEEFGLGQRVGSLWRIAPADKQRIAVILRNEAKVDPAAGLTDWNELPRHKALEHGGDEKHSRKRLRAGRVAIKSLPGRPLLLGAGRITLPPGGCLDQDWSYVAQHSHHEEVLLIENWESFELAHETPFLTDLPGNPLVVFRGAPASYKTNASYDLLRALGKPVLAFTDYDPEGISIAASLPHFSRYLAPSTEILEKLMNQIATEDRYRKQITQKPAMLQALTDPEMQRVFAVIQRAGKALPQEKLIGLKI</sequence>
<dbReference type="Pfam" id="PF23947">
    <property type="entry name" value="DUF7281"/>
    <property type="match status" value="1"/>
</dbReference>
<accession>A0A7W7KQT3</accession>
<evidence type="ECO:0000259" key="1">
    <source>
        <dbReference type="Pfam" id="PF23947"/>
    </source>
</evidence>
<name>A0A7W7KQT3_PSENT</name>